<evidence type="ECO:0000256" key="2">
    <source>
        <dbReference type="ARBA" id="ARBA00022670"/>
    </source>
</evidence>
<evidence type="ECO:0000256" key="6">
    <source>
        <dbReference type="SAM" id="MobiDB-lite"/>
    </source>
</evidence>
<feature type="region of interest" description="Disordered" evidence="6">
    <location>
        <begin position="523"/>
        <end position="551"/>
    </location>
</feature>
<keyword evidence="8" id="KW-1185">Reference proteome</keyword>
<sequence>MMYIEHTGLEDNLHHILTNRVPTSSSPSAAAASALLLARVREAAHSATSQEAREAENQKCNKEWVRRPEPKLVPVESLNTLDVVKQLASRPKETNGTIDQLAKSEAQDEKEEEQYEILHIEDIDQVEPPVKPTAGERPIDSAERKPVADTTHFVIDIQRNEIQENLEERAILDEDEEYEYIVTRVPKRKVPSQFLQHKEVNQSIPVQTHFNRESKRKIRPVPEAIPIDIHQRKILNGSLPLPEIKPLSPKRGNITSEPSFVDNFDYNSYQDTATAALSQGYCQASHNKDVQMGIDILSKIRQFFNWLPTNQYDTTSPDHQEGKRKRRSEDYSESASERLIKYRKVENHFPKYVTQTKDDDIIEFLPPAPPQQSRKPFYSTNMSTGRRSLLGTTAINSSLFSTPVIRDYRLFTDKPPLRKSMFSVPQITTRLIKNTSYADIEFSDDDEPQLVLPSTSSDVRRVPQIRNIPIIQTDERCNSVSQKPPPPLLEPRTGAILSSGDDLLRRPSYADALRQSNPRVSSVRVGNVLGTRNNSLSSSGGATPSESSRFLNGFSSLRTNASSNMARPSILAQEKESDEREKYQQLLKQVAPGVYGFSCENKIPTPSQRRRSGFMSAAAATSSARSSPANARRSVGLGQSVLKRPPLSSTINLDDEEDDEVIFLNNTSKASKIKGAVVIDDDGDNDISEIIDLESAADRHVLSQCAKIKQEENSLSKSGAENANVRKKMSLPFVEPVNTFKERISSCPHIKDNWLENLQSKWSIRKKNRLDEVQETAKVVEKLALERKAAEADIQERLRNFQIVDPGLFVVDDFEDVEPEPEFVELTPEHRARINASVCGPLDQVLVSKFNLNITRRDIHTLCGHNWLNDEVINFYMNLLTERGDLKSKSHGLPSVYAMNTFFVPRLMQAGHAGVKRWTRKVDIFSKDVIPVPVHVGGVHWCMAIIHMKNRTIKYYDSMGTPNPSVLKALEQYLKDESLDKRKQPFDTSDFQIESVQGVPRQMNGSDCGVFSCMFAEYITRNKEITFSQQHMEYFRDKMILEIVTGELLQ</sequence>
<dbReference type="Pfam" id="PF02902">
    <property type="entry name" value="Peptidase_C48"/>
    <property type="match status" value="1"/>
</dbReference>
<dbReference type="GO" id="GO:0006508">
    <property type="term" value="P:proteolysis"/>
    <property type="evidence" value="ECO:0007669"/>
    <property type="project" value="UniProtKB-KW"/>
</dbReference>
<dbReference type="Gene3D" id="3.40.395.10">
    <property type="entry name" value="Adenoviral Proteinase, Chain A"/>
    <property type="match status" value="1"/>
</dbReference>
<feature type="compositionally biased region" description="Low complexity" evidence="6">
    <location>
        <begin position="535"/>
        <end position="548"/>
    </location>
</feature>
<dbReference type="RefSeq" id="XP_058977603.1">
    <property type="nucleotide sequence ID" value="XM_059121620.1"/>
</dbReference>
<feature type="compositionally biased region" description="Low complexity" evidence="6">
    <location>
        <begin position="616"/>
        <end position="634"/>
    </location>
</feature>
<dbReference type="InterPro" id="IPR038765">
    <property type="entry name" value="Papain-like_cys_pep_sf"/>
</dbReference>
<organism evidence="8 9">
    <name type="scientific">Musca domestica</name>
    <name type="common">House fly</name>
    <dbReference type="NCBI Taxonomy" id="7370"/>
    <lineage>
        <taxon>Eukaryota</taxon>
        <taxon>Metazoa</taxon>
        <taxon>Ecdysozoa</taxon>
        <taxon>Arthropoda</taxon>
        <taxon>Hexapoda</taxon>
        <taxon>Insecta</taxon>
        <taxon>Pterygota</taxon>
        <taxon>Neoptera</taxon>
        <taxon>Endopterygota</taxon>
        <taxon>Diptera</taxon>
        <taxon>Brachycera</taxon>
        <taxon>Muscomorpha</taxon>
        <taxon>Muscoidea</taxon>
        <taxon>Muscidae</taxon>
        <taxon>Musca</taxon>
    </lineage>
</organism>
<feature type="domain" description="Ubiquitin-like protease family profile" evidence="7">
    <location>
        <begin position="852"/>
        <end position="1019"/>
    </location>
</feature>
<dbReference type="GeneID" id="101899477"/>
<dbReference type="PANTHER" id="PTHR12606:SF141">
    <property type="entry name" value="GH15225P-RELATED"/>
    <property type="match status" value="1"/>
</dbReference>
<evidence type="ECO:0000256" key="4">
    <source>
        <dbReference type="ARBA" id="ARBA00022807"/>
    </source>
</evidence>
<feature type="region of interest" description="Disordered" evidence="6">
    <location>
        <begin position="602"/>
        <end position="635"/>
    </location>
</feature>
<evidence type="ECO:0000256" key="3">
    <source>
        <dbReference type="ARBA" id="ARBA00022801"/>
    </source>
</evidence>
<evidence type="ECO:0000313" key="8">
    <source>
        <dbReference type="Proteomes" id="UP001652621"/>
    </source>
</evidence>
<protein>
    <submittedName>
        <fullName evidence="9">Sentrin-specific protease 1 isoform X1</fullName>
    </submittedName>
</protein>
<dbReference type="GO" id="GO:0008233">
    <property type="term" value="F:peptidase activity"/>
    <property type="evidence" value="ECO:0007669"/>
    <property type="project" value="UniProtKB-KW"/>
</dbReference>
<proteinExistence type="inferred from homology"/>
<dbReference type="PANTHER" id="PTHR12606">
    <property type="entry name" value="SENTRIN/SUMO-SPECIFIC PROTEASE"/>
    <property type="match status" value="1"/>
</dbReference>
<gene>
    <name evidence="9" type="primary">LOC101899477</name>
</gene>
<evidence type="ECO:0000256" key="5">
    <source>
        <dbReference type="SAM" id="Coils"/>
    </source>
</evidence>
<evidence type="ECO:0000256" key="1">
    <source>
        <dbReference type="ARBA" id="ARBA00005234"/>
    </source>
</evidence>
<feature type="compositionally biased region" description="Basic and acidic residues" evidence="6">
    <location>
        <begin position="316"/>
        <end position="333"/>
    </location>
</feature>
<keyword evidence="4" id="KW-0788">Thiol protease</keyword>
<accession>A0ABM3UVR1</accession>
<keyword evidence="2 9" id="KW-0645">Protease</keyword>
<feature type="region of interest" description="Disordered" evidence="6">
    <location>
        <begin position="311"/>
        <end position="333"/>
    </location>
</feature>
<reference evidence="9" key="1">
    <citation type="submission" date="2025-08" db="UniProtKB">
        <authorList>
            <consortium name="RefSeq"/>
        </authorList>
    </citation>
    <scope>IDENTIFICATION</scope>
    <source>
        <strain evidence="9">Aabys</strain>
        <tissue evidence="9">Whole body</tissue>
    </source>
</reference>
<keyword evidence="5" id="KW-0175">Coiled coil</keyword>
<dbReference type="PROSITE" id="PS50600">
    <property type="entry name" value="ULP_PROTEASE"/>
    <property type="match status" value="1"/>
</dbReference>
<evidence type="ECO:0000259" key="7">
    <source>
        <dbReference type="PROSITE" id="PS50600"/>
    </source>
</evidence>
<comment type="similarity">
    <text evidence="1">Belongs to the peptidase C48 family.</text>
</comment>
<keyword evidence="3" id="KW-0378">Hydrolase</keyword>
<dbReference type="InterPro" id="IPR003653">
    <property type="entry name" value="Peptidase_C48_C"/>
</dbReference>
<dbReference type="Proteomes" id="UP001652621">
    <property type="component" value="Unplaced"/>
</dbReference>
<evidence type="ECO:0000313" key="9">
    <source>
        <dbReference type="RefSeq" id="XP_058977603.1"/>
    </source>
</evidence>
<feature type="coiled-coil region" evidence="5">
    <location>
        <begin position="773"/>
        <end position="800"/>
    </location>
</feature>
<name>A0ABM3UVR1_MUSDO</name>
<dbReference type="SUPFAM" id="SSF54001">
    <property type="entry name" value="Cysteine proteinases"/>
    <property type="match status" value="1"/>
</dbReference>